<protein>
    <submittedName>
        <fullName evidence="1">Uncharacterized protein</fullName>
    </submittedName>
</protein>
<name>A0A7D9IY15_PARCT</name>
<reference evidence="1" key="1">
    <citation type="submission" date="2020-04" db="EMBL/GenBank/DDBJ databases">
        <authorList>
            <person name="Alioto T."/>
            <person name="Alioto T."/>
            <person name="Gomez Garrido J."/>
        </authorList>
    </citation>
    <scope>NUCLEOTIDE SEQUENCE</scope>
    <source>
        <strain evidence="1">A484AB</strain>
    </source>
</reference>
<proteinExistence type="predicted"/>
<dbReference type="Proteomes" id="UP001152795">
    <property type="component" value="Unassembled WGS sequence"/>
</dbReference>
<accession>A0A7D9IY15</accession>
<comment type="caution">
    <text evidence="1">The sequence shown here is derived from an EMBL/GenBank/DDBJ whole genome shotgun (WGS) entry which is preliminary data.</text>
</comment>
<evidence type="ECO:0000313" key="1">
    <source>
        <dbReference type="EMBL" id="CAB4015860.1"/>
    </source>
</evidence>
<organism evidence="1 2">
    <name type="scientific">Paramuricea clavata</name>
    <name type="common">Red gorgonian</name>
    <name type="synonym">Violescent sea-whip</name>
    <dbReference type="NCBI Taxonomy" id="317549"/>
    <lineage>
        <taxon>Eukaryota</taxon>
        <taxon>Metazoa</taxon>
        <taxon>Cnidaria</taxon>
        <taxon>Anthozoa</taxon>
        <taxon>Octocorallia</taxon>
        <taxon>Malacalcyonacea</taxon>
        <taxon>Plexauridae</taxon>
        <taxon>Paramuricea</taxon>
    </lineage>
</organism>
<keyword evidence="2" id="KW-1185">Reference proteome</keyword>
<evidence type="ECO:0000313" key="2">
    <source>
        <dbReference type="Proteomes" id="UP001152795"/>
    </source>
</evidence>
<dbReference type="EMBL" id="CACRXK020008874">
    <property type="protein sequence ID" value="CAB4015860.1"/>
    <property type="molecule type" value="Genomic_DNA"/>
</dbReference>
<gene>
    <name evidence="1" type="ORF">PACLA_8A076467</name>
</gene>
<sequence length="126" mass="14714">MYMTAQWNIKGIPFFNSSDCKSFSNVLWATSGTPTYWHQFRAARRRLHHDLKTARDIYMSEYLGDAIEENPKRFWSYVKQLKQDNLGVADLEIDGILISDDKLSLKSLISSFLLFSLTKILQIFQQ</sequence>
<dbReference type="AlphaFoldDB" id="A0A7D9IY15"/>